<comment type="caution">
    <text evidence="2">The sequence shown here is derived from an EMBL/GenBank/DDBJ whole genome shotgun (WGS) entry which is preliminary data.</text>
</comment>
<organism evidence="2">
    <name type="scientific">marine sediment metagenome</name>
    <dbReference type="NCBI Taxonomy" id="412755"/>
    <lineage>
        <taxon>unclassified sequences</taxon>
        <taxon>metagenomes</taxon>
        <taxon>ecological metagenomes</taxon>
    </lineage>
</organism>
<dbReference type="GO" id="GO:0003676">
    <property type="term" value="F:nucleic acid binding"/>
    <property type="evidence" value="ECO:0007669"/>
    <property type="project" value="InterPro"/>
</dbReference>
<dbReference type="PROSITE" id="PS50994">
    <property type="entry name" value="INTEGRASE"/>
    <property type="match status" value="1"/>
</dbReference>
<dbReference type="GO" id="GO:0015074">
    <property type="term" value="P:DNA integration"/>
    <property type="evidence" value="ECO:0007669"/>
    <property type="project" value="InterPro"/>
</dbReference>
<dbReference type="EMBL" id="BART01037406">
    <property type="protein sequence ID" value="GAH07321.1"/>
    <property type="molecule type" value="Genomic_DNA"/>
</dbReference>
<gene>
    <name evidence="2" type="ORF">S01H4_62604</name>
</gene>
<feature type="domain" description="Integrase catalytic" evidence="1">
    <location>
        <begin position="1"/>
        <end position="88"/>
    </location>
</feature>
<feature type="non-terminal residue" evidence="2">
    <location>
        <position position="1"/>
    </location>
</feature>
<sequence length="130" mass="15569">ARFHWHAESLDIRHVYIRPRSPHLNGKVERSHRIDNQEFYQLIDQNGISDDIHLFNEKVREWEDYYNYHRPHGALQGQTPFERLIEKSRADVSQGSLDPTFYLLVVMGGIEPPTRGFSVWRWKLFGYIFQ</sequence>
<protein>
    <recommendedName>
        <fullName evidence="1">Integrase catalytic domain-containing protein</fullName>
    </recommendedName>
</protein>
<evidence type="ECO:0000313" key="2">
    <source>
        <dbReference type="EMBL" id="GAH07321.1"/>
    </source>
</evidence>
<dbReference type="Pfam" id="PF13683">
    <property type="entry name" value="rve_3"/>
    <property type="match status" value="1"/>
</dbReference>
<name>X1CG95_9ZZZZ</name>
<dbReference type="InterPro" id="IPR012337">
    <property type="entry name" value="RNaseH-like_sf"/>
</dbReference>
<evidence type="ECO:0000259" key="1">
    <source>
        <dbReference type="PROSITE" id="PS50994"/>
    </source>
</evidence>
<accession>X1CG95</accession>
<reference evidence="2" key="1">
    <citation type="journal article" date="2014" name="Front. Microbiol.">
        <title>High frequency of phylogenetically diverse reductive dehalogenase-homologous genes in deep subseafloor sedimentary metagenomes.</title>
        <authorList>
            <person name="Kawai M."/>
            <person name="Futagami T."/>
            <person name="Toyoda A."/>
            <person name="Takaki Y."/>
            <person name="Nishi S."/>
            <person name="Hori S."/>
            <person name="Arai W."/>
            <person name="Tsubouchi T."/>
            <person name="Morono Y."/>
            <person name="Uchiyama I."/>
            <person name="Ito T."/>
            <person name="Fujiyama A."/>
            <person name="Inagaki F."/>
            <person name="Takami H."/>
        </authorList>
    </citation>
    <scope>NUCLEOTIDE SEQUENCE</scope>
    <source>
        <strain evidence="2">Expedition CK06-06</strain>
    </source>
</reference>
<dbReference type="AlphaFoldDB" id="X1CG95"/>
<dbReference type="Gene3D" id="3.30.420.10">
    <property type="entry name" value="Ribonuclease H-like superfamily/Ribonuclease H"/>
    <property type="match status" value="1"/>
</dbReference>
<dbReference type="InterPro" id="IPR036397">
    <property type="entry name" value="RNaseH_sf"/>
</dbReference>
<proteinExistence type="predicted"/>
<dbReference type="InterPro" id="IPR001584">
    <property type="entry name" value="Integrase_cat-core"/>
</dbReference>
<dbReference type="SUPFAM" id="SSF53098">
    <property type="entry name" value="Ribonuclease H-like"/>
    <property type="match status" value="1"/>
</dbReference>